<dbReference type="AlphaFoldDB" id="C0VYK2"/>
<name>C0VYK2_9ACTO</name>
<evidence type="ECO:0000256" key="9">
    <source>
        <dbReference type="SAM" id="Phobius"/>
    </source>
</evidence>
<dbReference type="HOGENOM" id="CLU_026429_0_0_11"/>
<feature type="transmembrane region" description="Helical" evidence="9">
    <location>
        <begin position="67"/>
        <end position="92"/>
    </location>
</feature>
<evidence type="ECO:0000256" key="3">
    <source>
        <dbReference type="ARBA" id="ARBA00022475"/>
    </source>
</evidence>
<dbReference type="eggNOG" id="COG0168">
    <property type="taxonomic scope" value="Bacteria"/>
</dbReference>
<protein>
    <submittedName>
        <fullName evidence="10">Cation transport protein</fullName>
    </submittedName>
</protein>
<keyword evidence="2" id="KW-0813">Transport</keyword>
<feature type="compositionally biased region" description="Polar residues" evidence="8">
    <location>
        <begin position="15"/>
        <end position="24"/>
    </location>
</feature>
<dbReference type="Proteomes" id="UP000010301">
    <property type="component" value="Unassembled WGS sequence"/>
</dbReference>
<feature type="transmembrane region" description="Helical" evidence="9">
    <location>
        <begin position="401"/>
        <end position="424"/>
    </location>
</feature>
<organism evidence="10 11">
    <name type="scientific">Gleimia coleocanis DSM 15436</name>
    <dbReference type="NCBI Taxonomy" id="525245"/>
    <lineage>
        <taxon>Bacteria</taxon>
        <taxon>Bacillati</taxon>
        <taxon>Actinomycetota</taxon>
        <taxon>Actinomycetes</taxon>
        <taxon>Actinomycetales</taxon>
        <taxon>Actinomycetaceae</taxon>
        <taxon>Gleimia</taxon>
    </lineage>
</organism>
<dbReference type="InterPro" id="IPR003445">
    <property type="entry name" value="Cat_transpt"/>
</dbReference>
<evidence type="ECO:0000256" key="6">
    <source>
        <dbReference type="ARBA" id="ARBA00023065"/>
    </source>
</evidence>
<keyword evidence="5 9" id="KW-1133">Transmembrane helix</keyword>
<dbReference type="PANTHER" id="PTHR32024:SF1">
    <property type="entry name" value="KTR SYSTEM POTASSIUM UPTAKE PROTEIN B"/>
    <property type="match status" value="1"/>
</dbReference>
<evidence type="ECO:0000256" key="5">
    <source>
        <dbReference type="ARBA" id="ARBA00022989"/>
    </source>
</evidence>
<keyword evidence="11" id="KW-1185">Reference proteome</keyword>
<keyword evidence="6" id="KW-0406">Ion transport</keyword>
<feature type="transmembrane region" description="Helical" evidence="9">
    <location>
        <begin position="225"/>
        <end position="244"/>
    </location>
</feature>
<evidence type="ECO:0000256" key="1">
    <source>
        <dbReference type="ARBA" id="ARBA00004651"/>
    </source>
</evidence>
<keyword evidence="4 9" id="KW-0812">Transmembrane</keyword>
<dbReference type="EMBL" id="ACFG01000004">
    <property type="protein sequence ID" value="EEH64505.1"/>
    <property type="molecule type" value="Genomic_DNA"/>
</dbReference>
<comment type="caution">
    <text evidence="10">The sequence shown here is derived from an EMBL/GenBank/DDBJ whole genome shotgun (WGS) entry which is preliminary data.</text>
</comment>
<feature type="transmembrane region" description="Helical" evidence="9">
    <location>
        <begin position="38"/>
        <end position="61"/>
    </location>
</feature>
<feature type="transmembrane region" description="Helical" evidence="9">
    <location>
        <begin position="180"/>
        <end position="205"/>
    </location>
</feature>
<feature type="transmembrane region" description="Helical" evidence="9">
    <location>
        <begin position="346"/>
        <end position="366"/>
    </location>
</feature>
<evidence type="ECO:0000313" key="10">
    <source>
        <dbReference type="EMBL" id="EEH64505.1"/>
    </source>
</evidence>
<evidence type="ECO:0000256" key="2">
    <source>
        <dbReference type="ARBA" id="ARBA00022448"/>
    </source>
</evidence>
<dbReference type="GO" id="GO:0008324">
    <property type="term" value="F:monoatomic cation transmembrane transporter activity"/>
    <property type="evidence" value="ECO:0007669"/>
    <property type="project" value="InterPro"/>
</dbReference>
<dbReference type="STRING" id="525245.HMPREF0044_0242"/>
<keyword evidence="3" id="KW-1003">Cell membrane</keyword>
<dbReference type="PANTHER" id="PTHR32024">
    <property type="entry name" value="TRK SYSTEM POTASSIUM UPTAKE PROTEIN TRKG-RELATED"/>
    <property type="match status" value="1"/>
</dbReference>
<evidence type="ECO:0000256" key="8">
    <source>
        <dbReference type="SAM" id="MobiDB-lite"/>
    </source>
</evidence>
<accession>C0VYK2</accession>
<gene>
    <name evidence="10" type="ORF">HMPREF0044_0242</name>
</gene>
<proteinExistence type="predicted"/>
<sequence length="441" mass="47432">MLPWAHTGAPAWPNENPTDPTTATPVAGINLGGAPLSVAFFTAVSATSVTGLVVADTATYWSGFGMVILAILIEIGGLGTMTLGALMALLVAHKLNLRQRLLIASTTGNITYADIQGLVKRIVKYSAILQLFFTPFIFLGLILDGENWYTALGNSLFLSVSAFNNAGFSPYPDNLVHQGTNLLIVIPVMLLLVLGGLGFPVMLQVWSSLRQSPDRQPNWTLNTRIVLSATAVLILVGWLLIVIAEWHNPATIANAPLSEKLLLTLFTAISPRTAGFNVMDIASQSDITWLITDFLMFIGAGPAGTAGGIKVTTAVILVFIVYTEVRAGDAVQLFERRIGRSAQRQAITVVILAFVLLILATATILAQTHFRLDQVLFEVVSAMSTVGLSTGITNHLPVSSQLVLCILMFFGRIGPVTIASALALRPIRRRYEYPKERPIIG</sequence>
<reference evidence="10 11" key="1">
    <citation type="submission" date="2009-01" db="EMBL/GenBank/DDBJ databases">
        <authorList>
            <person name="Qin X."/>
            <person name="Bachman B."/>
            <person name="Battles P."/>
            <person name="Bell A."/>
            <person name="Bess C."/>
            <person name="Bickham C."/>
            <person name="Chaboub L."/>
            <person name="Chen D."/>
            <person name="Coyle M."/>
            <person name="Deiros D.R."/>
            <person name="Dinh H."/>
            <person name="Forbes L."/>
            <person name="Fowler G."/>
            <person name="Francisco L."/>
            <person name="Fu Q."/>
            <person name="Gubbala S."/>
            <person name="Hale W."/>
            <person name="Han Y."/>
            <person name="Hemphill L."/>
            <person name="Highlander S.K."/>
            <person name="Hirani K."/>
            <person name="Hogues M."/>
            <person name="Jackson L."/>
            <person name="Jakkamsetti A."/>
            <person name="Javaid M."/>
            <person name="Jiang H."/>
            <person name="Korchina V."/>
            <person name="Kovar C."/>
            <person name="Lara F."/>
            <person name="Lee S."/>
            <person name="Mata R."/>
            <person name="Mathew T."/>
            <person name="Moen C."/>
            <person name="Morales K."/>
            <person name="Munidasa M."/>
            <person name="Nazareth L."/>
            <person name="Ngo R."/>
            <person name="Nguyen L."/>
            <person name="Okwuonu G."/>
            <person name="Ongeri F."/>
            <person name="Patil S."/>
            <person name="Petrosino J."/>
            <person name="Pham C."/>
            <person name="Pham P."/>
            <person name="Pu L.-L."/>
            <person name="Puazo M."/>
            <person name="Raj R."/>
            <person name="Reid J."/>
            <person name="Rouhana J."/>
            <person name="Saada N."/>
            <person name="Shang Y."/>
            <person name="Simmons D."/>
            <person name="Thornton R."/>
            <person name="Warren J."/>
            <person name="Weissenberger G."/>
            <person name="Zhang J."/>
            <person name="Zhang L."/>
            <person name="Zhou C."/>
            <person name="Zhu D."/>
            <person name="Muzny D."/>
            <person name="Worley K."/>
            <person name="Gibbs R."/>
        </authorList>
    </citation>
    <scope>NUCLEOTIDE SEQUENCE [LARGE SCALE GENOMIC DNA]</scope>
    <source>
        <strain evidence="10 11">DSM 15436</strain>
    </source>
</reference>
<dbReference type="GO" id="GO:0005886">
    <property type="term" value="C:plasma membrane"/>
    <property type="evidence" value="ECO:0007669"/>
    <property type="project" value="UniProtKB-SubCell"/>
</dbReference>
<evidence type="ECO:0000313" key="11">
    <source>
        <dbReference type="Proteomes" id="UP000010301"/>
    </source>
</evidence>
<evidence type="ECO:0000256" key="4">
    <source>
        <dbReference type="ARBA" id="ARBA00022692"/>
    </source>
</evidence>
<feature type="region of interest" description="Disordered" evidence="8">
    <location>
        <begin position="1"/>
        <end position="24"/>
    </location>
</feature>
<keyword evidence="7 9" id="KW-0472">Membrane</keyword>
<dbReference type="Pfam" id="PF02386">
    <property type="entry name" value="TrkH"/>
    <property type="match status" value="1"/>
</dbReference>
<evidence type="ECO:0000256" key="7">
    <source>
        <dbReference type="ARBA" id="ARBA00023136"/>
    </source>
</evidence>
<comment type="subcellular location">
    <subcellularLocation>
        <location evidence="1">Cell membrane</location>
        <topology evidence="1">Multi-pass membrane protein</topology>
    </subcellularLocation>
</comment>
<feature type="transmembrane region" description="Helical" evidence="9">
    <location>
        <begin position="122"/>
        <end position="142"/>
    </location>
</feature>
<dbReference type="GO" id="GO:0030001">
    <property type="term" value="P:metal ion transport"/>
    <property type="evidence" value="ECO:0007669"/>
    <property type="project" value="UniProtKB-ARBA"/>
</dbReference>